<comment type="subunit">
    <text evidence="11">Heterodimer of a small subunit (PriS) and a large subunit (PriL).</text>
</comment>
<evidence type="ECO:0000256" key="12">
    <source>
        <dbReference type="RuleBase" id="RU003514"/>
    </source>
</evidence>
<evidence type="ECO:0000313" key="15">
    <source>
        <dbReference type="Proteomes" id="UP000030787"/>
    </source>
</evidence>
<dbReference type="SUPFAM" id="SSF56747">
    <property type="entry name" value="Prim-pol domain"/>
    <property type="match status" value="1"/>
</dbReference>
<name>A0A0A7LDP2_9ARCH</name>
<dbReference type="NCBIfam" id="TIGR00335">
    <property type="entry name" value="primase_sml"/>
    <property type="match status" value="1"/>
</dbReference>
<dbReference type="Gene3D" id="3.90.920.10">
    <property type="entry name" value="DNA primase, PRIM domain"/>
    <property type="match status" value="1"/>
</dbReference>
<accession>A0A0A7LDP2</accession>
<comment type="function">
    <text evidence="13">RNA polymerase that catalyzes the synthesis of short RNA molecules used as primers for DNA polymerase during DNA replication.</text>
</comment>
<dbReference type="OrthoDB" id="31125at2157"/>
<keyword evidence="15" id="KW-1185">Reference proteome</keyword>
<feature type="active site" evidence="11">
    <location>
        <position position="303"/>
    </location>
</feature>
<dbReference type="KEGG" id="mear:Mpt1_c14490"/>
<sequence>MDANSRFLLKSFRKYYKENPPIMPDRFTKREFGFMFFDRQMVQRHMGFPTPEELNRFMIAQVPSHSYYSTAYYRKPSAPTMEEKEWLGAELIFDLDADHLEGADKMSYSEMMIKIRDEMINLTDSFLFSDLGFSEKDVHITFSGGRGYHAHIPSQEVLTLGTYERRELVDYITCSGLNIDWVFPFHKVATSQVKTATGTRTNVAKDRLIPDSEAGGWRGRMRVGLMDLVNDVCDLDPKVLRKIYPSISASKTATVIKLQEDVKASRKVLFEKNTMATLDRNNQETLVKIMKEDIAPTLTAEVDKPVTPDIKRIIRLPGSIHGKTGLRVTPITRDELTDFDPLQSAVPSAYSDEPVKITLKKGYEFDMKGEHFKLSGETEVPEFAAIFLVGRRVADYGYLSEKKESLF</sequence>
<keyword evidence="8 11" id="KW-0460">Magnesium</keyword>
<evidence type="ECO:0000256" key="8">
    <source>
        <dbReference type="ARBA" id="ARBA00022842"/>
    </source>
</evidence>
<dbReference type="GO" id="GO:0006269">
    <property type="term" value="P:DNA replication, synthesis of primer"/>
    <property type="evidence" value="ECO:0007669"/>
    <property type="project" value="UniProtKB-UniRule"/>
</dbReference>
<gene>
    <name evidence="11 14" type="primary">priS</name>
    <name evidence="14" type="ORF">Mpt1_c14490</name>
</gene>
<dbReference type="PANTHER" id="PTHR10536">
    <property type="entry name" value="DNA PRIMASE SMALL SUBUNIT"/>
    <property type="match status" value="1"/>
</dbReference>
<comment type="similarity">
    <text evidence="1 11 12">Belongs to the eukaryotic-type primase small subunit family.</text>
</comment>
<dbReference type="RefSeq" id="WP_048113503.1">
    <property type="nucleotide sequence ID" value="NZ_CP010070.1"/>
</dbReference>
<dbReference type="GeneID" id="24819106"/>
<keyword evidence="6 11" id="KW-0235">DNA replication</keyword>
<feature type="active site" evidence="11">
    <location>
        <position position="94"/>
    </location>
</feature>
<keyword evidence="9 11" id="KW-0804">Transcription</keyword>
<comment type="cofactor">
    <cofactor evidence="11">
        <name>Mg(2+)</name>
        <dbReference type="ChEBI" id="CHEBI:18420"/>
    </cofactor>
    <cofactor evidence="11">
        <name>Mn(2+)</name>
        <dbReference type="ChEBI" id="CHEBI:29035"/>
    </cofactor>
</comment>
<evidence type="ECO:0000256" key="1">
    <source>
        <dbReference type="ARBA" id="ARBA00009762"/>
    </source>
</evidence>
<dbReference type="HAMAP" id="MF_00700">
    <property type="entry name" value="DNA_primase_sml_arc"/>
    <property type="match status" value="1"/>
</dbReference>
<evidence type="ECO:0000256" key="7">
    <source>
        <dbReference type="ARBA" id="ARBA00022723"/>
    </source>
</evidence>
<dbReference type="Pfam" id="PF01896">
    <property type="entry name" value="DNA_primase_S"/>
    <property type="match status" value="1"/>
</dbReference>
<reference evidence="14 15" key="1">
    <citation type="journal article" date="2014" name="Appl. Environ. Microbiol.">
        <title>Comparative Genome Analysis of 'Candidatus Methanoplasma termitum' Indicates a New Mode of Energy Metabolism in the Seventh Order of Methanogens.</title>
        <authorList>
            <person name="Lang K."/>
            <person name="Schuldes J."/>
            <person name="Klingl A."/>
            <person name="Poehlein A."/>
            <person name="Daniel R."/>
            <person name="Brune A."/>
        </authorList>
    </citation>
    <scope>NUCLEOTIDE SEQUENCE [LARGE SCALE GENOMIC DNA]</scope>
    <source>
        <strain evidence="15">Mpt1</strain>
    </source>
</reference>
<evidence type="ECO:0000256" key="5">
    <source>
        <dbReference type="ARBA" id="ARBA00022695"/>
    </source>
</evidence>
<dbReference type="GO" id="GO:1990077">
    <property type="term" value="C:primosome complex"/>
    <property type="evidence" value="ECO:0007669"/>
    <property type="project" value="UniProtKB-KW"/>
</dbReference>
<organism evidence="14 15">
    <name type="scientific">Candidatus Methanoplasma termitum</name>
    <dbReference type="NCBI Taxonomy" id="1577791"/>
    <lineage>
        <taxon>Archaea</taxon>
        <taxon>Methanobacteriati</taxon>
        <taxon>Thermoplasmatota</taxon>
        <taxon>Thermoplasmata</taxon>
        <taxon>Methanomassiliicoccales</taxon>
        <taxon>Methanomassiliicoccaceae</taxon>
        <taxon>Candidatus Methanoplasma</taxon>
    </lineage>
</organism>
<dbReference type="EMBL" id="CP010070">
    <property type="protein sequence ID" value="AIZ57305.1"/>
    <property type="molecule type" value="Genomic_DNA"/>
</dbReference>
<evidence type="ECO:0000256" key="13">
    <source>
        <dbReference type="RuleBase" id="RU004224"/>
    </source>
</evidence>
<proteinExistence type="inferred from homology"/>
<keyword evidence="3 11" id="KW-0639">Primosome</keyword>
<protein>
    <recommendedName>
        <fullName evidence="11">DNA primase small subunit PriS</fullName>
        <ecNumber evidence="11">2.7.7.-</ecNumber>
    </recommendedName>
</protein>
<dbReference type="HOGENOM" id="CLU_056123_1_0_2"/>
<keyword evidence="5 11" id="KW-0548">Nucleotidyltransferase</keyword>
<dbReference type="AlphaFoldDB" id="A0A0A7LDP2"/>
<evidence type="ECO:0000256" key="11">
    <source>
        <dbReference type="HAMAP-Rule" id="MF_00700"/>
    </source>
</evidence>
<dbReference type="InterPro" id="IPR002755">
    <property type="entry name" value="DNA_primase_S"/>
</dbReference>
<dbReference type="InterPro" id="IPR023639">
    <property type="entry name" value="DNA_primase_ssu_PriS"/>
</dbReference>
<feature type="active site" evidence="11">
    <location>
        <position position="96"/>
    </location>
</feature>
<keyword evidence="7 11" id="KW-0479">Metal-binding</keyword>
<keyword evidence="4 11" id="KW-0808">Transferase</keyword>
<dbReference type="InterPro" id="IPR014052">
    <property type="entry name" value="DNA_primase_ssu_euk/arc"/>
</dbReference>
<evidence type="ECO:0000256" key="3">
    <source>
        <dbReference type="ARBA" id="ARBA00022515"/>
    </source>
</evidence>
<dbReference type="EC" id="2.7.7.-" evidence="11"/>
<dbReference type="GO" id="GO:0000428">
    <property type="term" value="C:DNA-directed RNA polymerase complex"/>
    <property type="evidence" value="ECO:0007669"/>
    <property type="project" value="UniProtKB-KW"/>
</dbReference>
<keyword evidence="10 11" id="KW-0464">Manganese</keyword>
<keyword evidence="2 11" id="KW-0240">DNA-directed RNA polymerase</keyword>
<evidence type="ECO:0000256" key="10">
    <source>
        <dbReference type="ARBA" id="ARBA00023211"/>
    </source>
</evidence>
<evidence type="ECO:0000256" key="9">
    <source>
        <dbReference type="ARBA" id="ARBA00023163"/>
    </source>
</evidence>
<dbReference type="GO" id="GO:0003899">
    <property type="term" value="F:DNA-directed RNA polymerase activity"/>
    <property type="evidence" value="ECO:0007669"/>
    <property type="project" value="UniProtKB-UniRule"/>
</dbReference>
<comment type="function">
    <text evidence="11">Catalytic subunit of DNA primase, an RNA polymerase that catalyzes the synthesis of short RNA molecules used as primers for DNA polymerase during DNA replication. The small subunit contains the primase catalytic core and has DNA synthesis activity on its own. Binding to the large subunit stabilizes and modulates the activity, increasing the rate of DNA synthesis while decreasing the length of the DNA fragments, and conferring RNA synthesis capability. The DNA polymerase activity may enable DNA primase to also catalyze primer extension after primer synthesis. May also play a role in DNA repair.</text>
</comment>
<dbReference type="STRING" id="1577791.Mpt1_c14490"/>
<evidence type="ECO:0000256" key="2">
    <source>
        <dbReference type="ARBA" id="ARBA00022478"/>
    </source>
</evidence>
<dbReference type="Proteomes" id="UP000030787">
    <property type="component" value="Chromosome"/>
</dbReference>
<evidence type="ECO:0000256" key="6">
    <source>
        <dbReference type="ARBA" id="ARBA00022705"/>
    </source>
</evidence>
<evidence type="ECO:0000256" key="4">
    <source>
        <dbReference type="ARBA" id="ARBA00022679"/>
    </source>
</evidence>
<dbReference type="CDD" id="cd04860">
    <property type="entry name" value="AE_Prim_S"/>
    <property type="match status" value="1"/>
</dbReference>
<dbReference type="GO" id="GO:0046872">
    <property type="term" value="F:metal ion binding"/>
    <property type="evidence" value="ECO:0007669"/>
    <property type="project" value="UniProtKB-KW"/>
</dbReference>
<evidence type="ECO:0000313" key="14">
    <source>
        <dbReference type="EMBL" id="AIZ57305.1"/>
    </source>
</evidence>